<feature type="transmembrane region" description="Helical" evidence="1">
    <location>
        <begin position="119"/>
        <end position="136"/>
    </location>
</feature>
<comment type="caution">
    <text evidence="2">The sequence shown here is derived from an EMBL/GenBank/DDBJ whole genome shotgun (WGS) entry which is preliminary data.</text>
</comment>
<proteinExistence type="predicted"/>
<organism evidence="2 3">
    <name type="scientific">Orchesella dallaii</name>
    <dbReference type="NCBI Taxonomy" id="48710"/>
    <lineage>
        <taxon>Eukaryota</taxon>
        <taxon>Metazoa</taxon>
        <taxon>Ecdysozoa</taxon>
        <taxon>Arthropoda</taxon>
        <taxon>Hexapoda</taxon>
        <taxon>Collembola</taxon>
        <taxon>Entomobryomorpha</taxon>
        <taxon>Entomobryoidea</taxon>
        <taxon>Orchesellidae</taxon>
        <taxon>Orchesellinae</taxon>
        <taxon>Orchesella</taxon>
    </lineage>
</organism>
<feature type="transmembrane region" description="Helical" evidence="1">
    <location>
        <begin position="21"/>
        <end position="40"/>
    </location>
</feature>
<gene>
    <name evidence="2" type="ORF">ODALV1_LOCUS9276</name>
</gene>
<keyword evidence="1" id="KW-0812">Transmembrane</keyword>
<dbReference type="EMBL" id="CAXLJM020000027">
    <property type="protein sequence ID" value="CAL8096133.1"/>
    <property type="molecule type" value="Genomic_DNA"/>
</dbReference>
<keyword evidence="1" id="KW-1133">Transmembrane helix</keyword>
<dbReference type="Proteomes" id="UP001642540">
    <property type="component" value="Unassembled WGS sequence"/>
</dbReference>
<evidence type="ECO:0000313" key="2">
    <source>
        <dbReference type="EMBL" id="CAL8096133.1"/>
    </source>
</evidence>
<evidence type="ECO:0000313" key="3">
    <source>
        <dbReference type="Proteomes" id="UP001642540"/>
    </source>
</evidence>
<protein>
    <submittedName>
        <fullName evidence="2">Uncharacterized protein</fullName>
    </submittedName>
</protein>
<feature type="transmembrane region" description="Helical" evidence="1">
    <location>
        <begin position="94"/>
        <end position="113"/>
    </location>
</feature>
<evidence type="ECO:0000256" key="1">
    <source>
        <dbReference type="SAM" id="Phobius"/>
    </source>
</evidence>
<keyword evidence="3" id="KW-1185">Reference proteome</keyword>
<name>A0ABP1QF06_9HEXA</name>
<reference evidence="2 3" key="1">
    <citation type="submission" date="2024-08" db="EMBL/GenBank/DDBJ databases">
        <authorList>
            <person name="Cucini C."/>
            <person name="Frati F."/>
        </authorList>
    </citation>
    <scope>NUCLEOTIDE SEQUENCE [LARGE SCALE GENOMIC DNA]</scope>
</reference>
<accession>A0ABP1QF06</accession>
<keyword evidence="1" id="KW-0472">Membrane</keyword>
<sequence>MVQFLPLFGRNSTSCLEYYTIVYMLLIVSQMMLDAAYFQTIINTSADADTPINIYKCILIPVHCLQATLQFFFGFDLFKATVKRSYRRAKNWQMVFLCMLAIEVSLFLAYVALATILSVFTYVTAFAIVFKLYLVWPLRIFMEECQEVCVPLAHAASSMYLGDQEAQARPGPSSCSSRPVASS</sequence>
<feature type="transmembrane region" description="Helical" evidence="1">
    <location>
        <begin position="52"/>
        <end position="73"/>
    </location>
</feature>